<dbReference type="RefSeq" id="WP_176975301.1">
    <property type="nucleotide sequence ID" value="NZ_JABZEO010000002.1"/>
</dbReference>
<evidence type="ECO:0000313" key="1">
    <source>
        <dbReference type="EMBL" id="NVZ08526.1"/>
    </source>
</evidence>
<protein>
    <recommendedName>
        <fullName evidence="3">CheW-like domain-containing protein</fullName>
    </recommendedName>
</protein>
<organism evidence="1 2">
    <name type="scientific">Allochromatium humboldtianum</name>
    <dbReference type="NCBI Taxonomy" id="504901"/>
    <lineage>
        <taxon>Bacteria</taxon>
        <taxon>Pseudomonadati</taxon>
        <taxon>Pseudomonadota</taxon>
        <taxon>Gammaproteobacteria</taxon>
        <taxon>Chromatiales</taxon>
        <taxon>Chromatiaceae</taxon>
        <taxon>Allochromatium</taxon>
    </lineage>
</organism>
<evidence type="ECO:0000313" key="2">
    <source>
        <dbReference type="Proteomes" id="UP000592294"/>
    </source>
</evidence>
<dbReference type="AlphaFoldDB" id="A0A850R819"/>
<dbReference type="Proteomes" id="UP000592294">
    <property type="component" value="Unassembled WGS sequence"/>
</dbReference>
<proteinExistence type="predicted"/>
<name>A0A850R819_9GAMM</name>
<comment type="caution">
    <text evidence="1">The sequence shown here is derived from an EMBL/GenBank/DDBJ whole genome shotgun (WGS) entry which is preliminary data.</text>
</comment>
<reference evidence="1 2" key="1">
    <citation type="submission" date="2020-06" db="EMBL/GenBank/DDBJ databases">
        <title>Whole-genome sequence of Allochromatium humboldtianum DSM 21881, type strain.</title>
        <authorList>
            <person name="Kyndt J.A."/>
            <person name="Meyer T.E."/>
        </authorList>
    </citation>
    <scope>NUCLEOTIDE SEQUENCE [LARGE SCALE GENOMIC DNA]</scope>
    <source>
        <strain evidence="1 2">DSM 21881</strain>
    </source>
</reference>
<sequence length="142" mass="15644">MRPDESERGSSSASETIALVRCESGGLCLALEAAKIGAMCDLSEDTEAPSLAELLELPEVAASERPRRRLLEIIHPDRRRYIRVDEPVVHFELPTRAIQPCPSLLAARQRANGVRALTWIAEPTGDRLLIILDAWRLPPKGG</sequence>
<keyword evidence="2" id="KW-1185">Reference proteome</keyword>
<gene>
    <name evidence="1" type="ORF">HW932_04550</name>
</gene>
<accession>A0A850R819</accession>
<dbReference type="EMBL" id="JABZEO010000002">
    <property type="protein sequence ID" value="NVZ08526.1"/>
    <property type="molecule type" value="Genomic_DNA"/>
</dbReference>
<evidence type="ECO:0008006" key="3">
    <source>
        <dbReference type="Google" id="ProtNLM"/>
    </source>
</evidence>